<feature type="domain" description="Wall-associated receptor kinase galacturonan-binding" evidence="5">
    <location>
        <begin position="104"/>
        <end position="173"/>
    </location>
</feature>
<evidence type="ECO:0000313" key="8">
    <source>
        <dbReference type="Proteomes" id="UP000655225"/>
    </source>
</evidence>
<keyword evidence="4" id="KW-0812">Transmembrane</keyword>
<keyword evidence="8" id="KW-1185">Reference proteome</keyword>
<evidence type="ECO:0000256" key="1">
    <source>
        <dbReference type="ARBA" id="ARBA00004167"/>
    </source>
</evidence>
<dbReference type="EMBL" id="JABCRI010000689">
    <property type="protein sequence ID" value="KAF8369535.1"/>
    <property type="molecule type" value="Genomic_DNA"/>
</dbReference>
<sequence>MRQNGATMPSGVKASLQQEVQPTSKIISKETLYICNFFHTIFNLISPFLSSSMLVSSSAGSSRMNHRNLFMFKVSFHVWIVITILTFLFLAETSLCVDPHFEACKRLQNCGTGPNISYPFWIHEQQEPFCGYPGFEISCKSGTPIIHNPLLNISDDDHVIHQIFYQNQSLRIANAEALDNTCLPSIHKVTLQGTPFNFGPAHANLLLYLNCTPIHLNESVTNRISCASDNETLRSLALFGDDPLLNYVNDTKICKASAVAPVDKYGNATFETRGYRDYIEFLRRGFLLTWKAPICNVCEESGGRCGFNTTTYNFACFCPDRPHLKRCNVVKISGDQKTIISIRDHEFTRFLRGNNCDDLSNFTKPFSPALSFELRSHNLKLSLCKGDPCSFTPEFFFNIGAQGYLDCGNHDPFFYSLSPVPSPAPAQFPEPDCEVVKFPVHDLPSEWKWIWQPGDLLSLLDVGFDLQWNLPRPYERNGNICSTSGLFMCAVCQVYLAPSEGISVHAGSIFSTSSKPWQDPFLCADCRNKKDAMEGKRPSGVKVV</sequence>
<dbReference type="GO" id="GO:0030247">
    <property type="term" value="F:polysaccharide binding"/>
    <property type="evidence" value="ECO:0007669"/>
    <property type="project" value="InterPro"/>
</dbReference>
<evidence type="ECO:0000259" key="6">
    <source>
        <dbReference type="Pfam" id="PF14380"/>
    </source>
</evidence>
<dbReference type="OrthoDB" id="635050at2759"/>
<evidence type="ECO:0000313" key="7">
    <source>
        <dbReference type="EMBL" id="KAF8369535.1"/>
    </source>
</evidence>
<keyword evidence="3" id="KW-0325">Glycoprotein</keyword>
<dbReference type="Pfam" id="PF13947">
    <property type="entry name" value="GUB_WAK_bind"/>
    <property type="match status" value="1"/>
</dbReference>
<dbReference type="InterPro" id="IPR025287">
    <property type="entry name" value="WAK_GUB"/>
</dbReference>
<dbReference type="AlphaFoldDB" id="A0A834Y5H6"/>
<reference evidence="7 8" key="1">
    <citation type="submission" date="2020-04" db="EMBL/GenBank/DDBJ databases">
        <title>Plant Genome Project.</title>
        <authorList>
            <person name="Zhang R.-G."/>
        </authorList>
    </citation>
    <scope>NUCLEOTIDE SEQUENCE [LARGE SCALE GENOMIC DNA]</scope>
    <source>
        <strain evidence="7">YNK0</strain>
        <tissue evidence="7">Leaf</tissue>
    </source>
</reference>
<proteinExistence type="predicted"/>
<dbReference type="PANTHER" id="PTHR33138">
    <property type="entry name" value="OS01G0690200 PROTEIN"/>
    <property type="match status" value="1"/>
</dbReference>
<name>A0A834Y5H6_TETSI</name>
<dbReference type="OMA" id="VWIVITI"/>
<dbReference type="Proteomes" id="UP000655225">
    <property type="component" value="Unassembled WGS sequence"/>
</dbReference>
<dbReference type="Pfam" id="PF14380">
    <property type="entry name" value="WAK_assoc"/>
    <property type="match status" value="1"/>
</dbReference>
<keyword evidence="4" id="KW-1133">Transmembrane helix</keyword>
<feature type="domain" description="Wall-associated receptor kinase C-terminal" evidence="6">
    <location>
        <begin position="247"/>
        <end position="321"/>
    </location>
</feature>
<dbReference type="GO" id="GO:0016020">
    <property type="term" value="C:membrane"/>
    <property type="evidence" value="ECO:0007669"/>
    <property type="project" value="UniProtKB-SubCell"/>
</dbReference>
<evidence type="ECO:0000256" key="4">
    <source>
        <dbReference type="SAM" id="Phobius"/>
    </source>
</evidence>
<comment type="subcellular location">
    <subcellularLocation>
        <location evidence="1">Membrane</location>
        <topology evidence="1">Single-pass membrane protein</topology>
    </subcellularLocation>
</comment>
<feature type="transmembrane region" description="Helical" evidence="4">
    <location>
        <begin position="70"/>
        <end position="91"/>
    </location>
</feature>
<evidence type="ECO:0000259" key="5">
    <source>
        <dbReference type="Pfam" id="PF13947"/>
    </source>
</evidence>
<protein>
    <submittedName>
        <fullName evidence="7">Uncharacterized protein</fullName>
    </submittedName>
</protein>
<comment type="caution">
    <text evidence="7">The sequence shown here is derived from an EMBL/GenBank/DDBJ whole genome shotgun (WGS) entry which is preliminary data.</text>
</comment>
<dbReference type="PANTHER" id="PTHR33138:SF27">
    <property type="entry name" value="WALL-ASSOCIATED RECEPTOR KINASE C-TERMINAL DOMAIN-CONTAINING PROTEIN"/>
    <property type="match status" value="1"/>
</dbReference>
<organism evidence="7 8">
    <name type="scientific">Tetracentron sinense</name>
    <name type="common">Spur-leaf</name>
    <dbReference type="NCBI Taxonomy" id="13715"/>
    <lineage>
        <taxon>Eukaryota</taxon>
        <taxon>Viridiplantae</taxon>
        <taxon>Streptophyta</taxon>
        <taxon>Embryophyta</taxon>
        <taxon>Tracheophyta</taxon>
        <taxon>Spermatophyta</taxon>
        <taxon>Magnoliopsida</taxon>
        <taxon>Trochodendrales</taxon>
        <taxon>Trochodendraceae</taxon>
        <taxon>Tetracentron</taxon>
    </lineage>
</organism>
<evidence type="ECO:0000256" key="2">
    <source>
        <dbReference type="ARBA" id="ARBA00022729"/>
    </source>
</evidence>
<keyword evidence="2" id="KW-0732">Signal</keyword>
<accession>A0A834Y5H6</accession>
<evidence type="ECO:0000256" key="3">
    <source>
        <dbReference type="ARBA" id="ARBA00023180"/>
    </source>
</evidence>
<gene>
    <name evidence="7" type="ORF">HHK36_032444</name>
</gene>
<dbReference type="InterPro" id="IPR032872">
    <property type="entry name" value="WAK_assoc_C"/>
</dbReference>
<keyword evidence="4" id="KW-0472">Membrane</keyword>